<feature type="domain" description="PET hydrolase/cutinase-like" evidence="1">
    <location>
        <begin position="175"/>
        <end position="320"/>
    </location>
</feature>
<organism evidence="2 3">
    <name type="scientific">Kibdelosporangium banguiense</name>
    <dbReference type="NCBI Taxonomy" id="1365924"/>
    <lineage>
        <taxon>Bacteria</taxon>
        <taxon>Bacillati</taxon>
        <taxon>Actinomycetota</taxon>
        <taxon>Actinomycetes</taxon>
        <taxon>Pseudonocardiales</taxon>
        <taxon>Pseudonocardiaceae</taxon>
        <taxon>Kibdelosporangium</taxon>
    </lineage>
</organism>
<name>A0ABS4TQG5_9PSEU</name>
<proteinExistence type="predicted"/>
<gene>
    <name evidence="2" type="ORF">JOF56_007040</name>
</gene>
<dbReference type="GO" id="GO:0016787">
    <property type="term" value="F:hydrolase activity"/>
    <property type="evidence" value="ECO:0007669"/>
    <property type="project" value="UniProtKB-KW"/>
</dbReference>
<accession>A0ABS4TQG5</accession>
<dbReference type="PANTHER" id="PTHR33428">
    <property type="entry name" value="CHLOROPHYLLASE-2, CHLOROPLASTIC"/>
    <property type="match status" value="1"/>
</dbReference>
<keyword evidence="3" id="KW-1185">Reference proteome</keyword>
<evidence type="ECO:0000313" key="2">
    <source>
        <dbReference type="EMBL" id="MBP2326655.1"/>
    </source>
</evidence>
<dbReference type="RefSeq" id="WP_209643697.1">
    <property type="nucleotide sequence ID" value="NZ_JAGINW010000001.1"/>
</dbReference>
<dbReference type="SUPFAM" id="SSF53474">
    <property type="entry name" value="alpha/beta-Hydrolases"/>
    <property type="match status" value="1"/>
</dbReference>
<dbReference type="Proteomes" id="UP001519332">
    <property type="component" value="Unassembled WGS sequence"/>
</dbReference>
<dbReference type="EMBL" id="JAGINW010000001">
    <property type="protein sequence ID" value="MBP2326655.1"/>
    <property type="molecule type" value="Genomic_DNA"/>
</dbReference>
<comment type="caution">
    <text evidence="2">The sequence shown here is derived from an EMBL/GenBank/DDBJ whole genome shotgun (WGS) entry which is preliminary data.</text>
</comment>
<evidence type="ECO:0000259" key="1">
    <source>
        <dbReference type="Pfam" id="PF12740"/>
    </source>
</evidence>
<dbReference type="InterPro" id="IPR029058">
    <property type="entry name" value="AB_hydrolase_fold"/>
</dbReference>
<dbReference type="PANTHER" id="PTHR33428:SF14">
    <property type="entry name" value="CARBOXYLESTERASE TYPE B DOMAIN-CONTAINING PROTEIN"/>
    <property type="match status" value="1"/>
</dbReference>
<dbReference type="Pfam" id="PF12740">
    <property type="entry name" value="PETase"/>
    <property type="match status" value="1"/>
</dbReference>
<dbReference type="InterPro" id="IPR041127">
    <property type="entry name" value="PET_hydrolase/cutinase-like"/>
</dbReference>
<sequence>MTDFRPSDLGNHPVAPIVNTSVQKLLKTLAAAACLAAALTLATAEAHSVSTMLTVSTSEYTLGDTAFHVPGFHPFDPVTGAPDPNRMADIELTGVVHYPSGRGPFPMVILAHGLFDTCADRQAGNTWEDAFRKMGTTTDPAEQERLQAILDEAIVKLNRWPCAPGIAPLPSYRGYDYLGRRLAEQGFVVVSISANGVNVGELGEPQDMARAALVNQHLRLWQQLSTGTGPLVAKFGDRFKGKVDLTRVGTMGHSRGGRGMMRQAADIHRAEWPAGVKIKAVVPLAPAGYFSPDGAPHPDYQVTDIPFAVVAGTCDLTASPMYFTNTKAVNRAPIHLWTVRGANHNFFNVQWSPSSGQVMAHDDARDRSHNTIPPGQCVNVRTEVLEPQLSESAQREFAVGYLSAFFRRHLRAETRFDPMLNGITHPLAHVATVDVETDLP</sequence>
<dbReference type="Gene3D" id="3.40.50.1820">
    <property type="entry name" value="alpha/beta hydrolase"/>
    <property type="match status" value="1"/>
</dbReference>
<evidence type="ECO:0000313" key="3">
    <source>
        <dbReference type="Proteomes" id="UP001519332"/>
    </source>
</evidence>
<protein>
    <submittedName>
        <fullName evidence="2">Dienelactone hydrolase</fullName>
    </submittedName>
</protein>
<keyword evidence="2" id="KW-0378">Hydrolase</keyword>
<reference evidence="2 3" key="1">
    <citation type="submission" date="2021-03" db="EMBL/GenBank/DDBJ databases">
        <title>Sequencing the genomes of 1000 actinobacteria strains.</title>
        <authorList>
            <person name="Klenk H.-P."/>
        </authorList>
    </citation>
    <scope>NUCLEOTIDE SEQUENCE [LARGE SCALE GENOMIC DNA]</scope>
    <source>
        <strain evidence="2 3">DSM 46670</strain>
    </source>
</reference>